<dbReference type="SUPFAM" id="SSF52058">
    <property type="entry name" value="L domain-like"/>
    <property type="match status" value="2"/>
</dbReference>
<dbReference type="PANTHER" id="PTHR36766">
    <property type="entry name" value="PLANT BROAD-SPECTRUM MILDEW RESISTANCE PROTEIN RPW8"/>
    <property type="match status" value="1"/>
</dbReference>
<name>A0A445A728_ARAHY</name>
<dbReference type="InterPro" id="IPR058922">
    <property type="entry name" value="WHD_DRP"/>
</dbReference>
<dbReference type="InterPro" id="IPR042197">
    <property type="entry name" value="Apaf_helical"/>
</dbReference>
<dbReference type="InterPro" id="IPR032675">
    <property type="entry name" value="LRR_dom_sf"/>
</dbReference>
<keyword evidence="1" id="KW-0433">Leucine-rich repeat</keyword>
<evidence type="ECO:0000259" key="5">
    <source>
        <dbReference type="Pfam" id="PF00931"/>
    </source>
</evidence>
<dbReference type="Gene3D" id="3.80.10.10">
    <property type="entry name" value="Ribonuclease Inhibitor"/>
    <property type="match status" value="3"/>
</dbReference>
<dbReference type="InterPro" id="IPR056789">
    <property type="entry name" value="LRR_R13L1-DRL21"/>
</dbReference>
<reference evidence="8 9" key="1">
    <citation type="submission" date="2019-01" db="EMBL/GenBank/DDBJ databases">
        <title>Sequencing of cultivated peanut Arachis hypogaea provides insights into genome evolution and oil improvement.</title>
        <authorList>
            <person name="Chen X."/>
        </authorList>
    </citation>
    <scope>NUCLEOTIDE SEQUENCE [LARGE SCALE GENOMIC DNA]</scope>
    <source>
        <strain evidence="9">cv. Fuhuasheng</strain>
        <tissue evidence="8">Leaves</tissue>
    </source>
</reference>
<feature type="domain" description="Disease resistance protein winged helix" evidence="6">
    <location>
        <begin position="438"/>
        <end position="506"/>
    </location>
</feature>
<dbReference type="Proteomes" id="UP000289738">
    <property type="component" value="Chromosome B03"/>
</dbReference>
<feature type="compositionally biased region" description="Polar residues" evidence="4">
    <location>
        <begin position="909"/>
        <end position="926"/>
    </location>
</feature>
<evidence type="ECO:0000313" key="9">
    <source>
        <dbReference type="Proteomes" id="UP000289738"/>
    </source>
</evidence>
<dbReference type="Pfam" id="PF23559">
    <property type="entry name" value="WHD_DRP"/>
    <property type="match status" value="1"/>
</dbReference>
<keyword evidence="9" id="KW-1185">Reference proteome</keyword>
<dbReference type="Gene3D" id="1.10.10.10">
    <property type="entry name" value="Winged helix-like DNA-binding domain superfamily/Winged helix DNA-binding domain"/>
    <property type="match status" value="1"/>
</dbReference>
<keyword evidence="3" id="KW-0611">Plant defense</keyword>
<dbReference type="FunFam" id="1.10.10.10:FF:000322">
    <property type="entry name" value="Probable disease resistance protein At1g63360"/>
    <property type="match status" value="1"/>
</dbReference>
<dbReference type="Pfam" id="PF00931">
    <property type="entry name" value="NB-ARC"/>
    <property type="match status" value="1"/>
</dbReference>
<dbReference type="EMBL" id="SDMP01000013">
    <property type="protein sequence ID" value="RYR22226.1"/>
    <property type="molecule type" value="Genomic_DNA"/>
</dbReference>
<dbReference type="InterPro" id="IPR027417">
    <property type="entry name" value="P-loop_NTPase"/>
</dbReference>
<dbReference type="InterPro" id="IPR002182">
    <property type="entry name" value="NB-ARC"/>
</dbReference>
<evidence type="ECO:0000313" key="8">
    <source>
        <dbReference type="EMBL" id="RYR22226.1"/>
    </source>
</evidence>
<feature type="domain" description="R13L1/DRL21-like LRR repeat region" evidence="7">
    <location>
        <begin position="646"/>
        <end position="767"/>
    </location>
</feature>
<comment type="caution">
    <text evidence="8">The sequence shown here is derived from an EMBL/GenBank/DDBJ whole genome shotgun (WGS) entry which is preliminary data.</text>
</comment>
<gene>
    <name evidence="8" type="ORF">Ahy_B03g067502</name>
</gene>
<evidence type="ECO:0000259" key="6">
    <source>
        <dbReference type="Pfam" id="PF23559"/>
    </source>
</evidence>
<evidence type="ECO:0000256" key="1">
    <source>
        <dbReference type="ARBA" id="ARBA00022614"/>
    </source>
</evidence>
<dbReference type="PRINTS" id="PR00364">
    <property type="entry name" value="DISEASERSIST"/>
</dbReference>
<dbReference type="STRING" id="3818.A0A445A728"/>
<accession>A0A445A728</accession>
<evidence type="ECO:0000256" key="3">
    <source>
        <dbReference type="ARBA" id="ARBA00022821"/>
    </source>
</evidence>
<keyword evidence="2" id="KW-0677">Repeat</keyword>
<evidence type="ECO:0000256" key="2">
    <source>
        <dbReference type="ARBA" id="ARBA00022737"/>
    </source>
</evidence>
<feature type="region of interest" description="Disordered" evidence="4">
    <location>
        <begin position="909"/>
        <end position="941"/>
    </location>
</feature>
<dbReference type="Gene3D" id="3.40.50.300">
    <property type="entry name" value="P-loop containing nucleotide triphosphate hydrolases"/>
    <property type="match status" value="1"/>
</dbReference>
<feature type="domain" description="NB-ARC" evidence="5">
    <location>
        <begin position="163"/>
        <end position="337"/>
    </location>
</feature>
<organism evidence="8 9">
    <name type="scientific">Arachis hypogaea</name>
    <name type="common">Peanut</name>
    <dbReference type="NCBI Taxonomy" id="3818"/>
    <lineage>
        <taxon>Eukaryota</taxon>
        <taxon>Viridiplantae</taxon>
        <taxon>Streptophyta</taxon>
        <taxon>Embryophyta</taxon>
        <taxon>Tracheophyta</taxon>
        <taxon>Spermatophyta</taxon>
        <taxon>Magnoliopsida</taxon>
        <taxon>eudicotyledons</taxon>
        <taxon>Gunneridae</taxon>
        <taxon>Pentapetalae</taxon>
        <taxon>rosids</taxon>
        <taxon>fabids</taxon>
        <taxon>Fabales</taxon>
        <taxon>Fabaceae</taxon>
        <taxon>Papilionoideae</taxon>
        <taxon>50 kb inversion clade</taxon>
        <taxon>dalbergioids sensu lato</taxon>
        <taxon>Dalbergieae</taxon>
        <taxon>Pterocarpus clade</taxon>
        <taxon>Arachis</taxon>
    </lineage>
</organism>
<dbReference type="SUPFAM" id="SSF52540">
    <property type="entry name" value="P-loop containing nucleoside triphosphate hydrolases"/>
    <property type="match status" value="1"/>
</dbReference>
<evidence type="ECO:0000256" key="4">
    <source>
        <dbReference type="SAM" id="MobiDB-lite"/>
    </source>
</evidence>
<proteinExistence type="predicted"/>
<sequence>MMGRALLSSFLSDLVDNIKRIITSQTKASMVTPLQMVMSTLLALDAVVDSAEEKQFRGGRSAQVVKKWLNKVQDALYQVDELLLQILTPISSTPDLHQLPKEFKDQILDTLPNLESLVQQIDILGLTFEPAMKRWMKSSGGLYSTSAVLDKYPKDDIFVRNAEVESILDYLLSTSTESKQHIKVINIVGLAGVGKTALANVLFSNHKVTDSFEIIAKIFVSNTATSLMVKDILQPGFGNFYGDHDLHKLCEILESRCRGKKCLLVLDDIIIEDRLQDWRKLIASFETGAARGSAIIHTSIPHRDPMLFKYMVDEIHTVHLDLLSIEDWLSIFMGNASRQRNNVDELPKELSAVGEKIVNKLGALPLAAKMTGSLLQDKLDLNPEWDKILSEFLDDVNLLSIALDTADGDVNLPIPSFLVLCYLDLPAPVKRCFAYLSLFPKSYHFRQEELICQWMAHGFLKYNESGRSMEDVGDEYFGYLIKRSFLQPAFGYHDTFMMHDHVHYLAIYVSEESYKHHLCYDGRIKDFALESILKHGRSLRTIMPVHLGFERERSEFDPDLWERVITKLSKHVFQALSLSHYKITSLPASIGGLTHLCYLNVSCTDLKEIPDSICDLINLQTLLLIGCRSLTSLPDRLCNLTGPRLGHLAGLSNLQRLDISNLQNVGHSKDASDAKLREKKGLAVLRLSWDHYLSRKGNEMEVLENLEPHQDLKILVVDSYHGSRFPKWLGDPSYSSLQNLHLYDCENCDSLPTLGLLPTLRELSIGGFTKVSSVGPEFYGEMTASQKPFQSLKVLQFMHMPEWKEWNIVQGIEFPHLVNLCIIGCPKLVGDLPKQLPSLNKLEIIECTRLVAPCLNVPNTCEVILHKSHVTVIRKSHLDTDTVSQITPKPNNSGFRGRSVLNRSLLGFSSDTASSPEPKETSSVMHSHQVDAKPDSKSSMAKADIPITTQAAVIPSTTAPLSNEEAGEVLNVSTVSQLKSLPPRLHTLKIEGCESLEAIPNDILARLTALKELYIINCGSLTSLPSLGSVTALYIRNCRRLQNLSSSESGKQLAFLHHLSIGSNCDSLATLPLNLFWQLKTLCIWDCPNLQSFHLSGEARCDLTSLESLEIRDCPRLKSFPEKGLHAPSLVSLLLSNCESLEKLPNAMDSLTSLKSLFLHRCPRVESFPPGGLSSSLVFLSIASCEKLWPRKDWGLNNLKYLSRFELEGGCIGMESFPEENLLPFNLDSLSLSTLKHLKKLDNKGFQHLNSLRSLEIRCCEMLQSLFDEGFPSSLEHLCVQECSLLTPRLKSLSGAELHKMAHIQHIQIDGQILY</sequence>
<dbReference type="InterPro" id="IPR036388">
    <property type="entry name" value="WH-like_DNA-bd_sf"/>
</dbReference>
<dbReference type="Pfam" id="PF25019">
    <property type="entry name" value="LRR_R13L1-DRL21"/>
    <property type="match status" value="1"/>
</dbReference>
<evidence type="ECO:0000259" key="7">
    <source>
        <dbReference type="Pfam" id="PF25019"/>
    </source>
</evidence>
<dbReference type="Gene3D" id="1.10.8.430">
    <property type="entry name" value="Helical domain of apoptotic protease-activating factors"/>
    <property type="match status" value="1"/>
</dbReference>
<dbReference type="GO" id="GO:0006952">
    <property type="term" value="P:defense response"/>
    <property type="evidence" value="ECO:0007669"/>
    <property type="project" value="UniProtKB-KW"/>
</dbReference>
<dbReference type="PANTHER" id="PTHR36766:SF70">
    <property type="entry name" value="DISEASE RESISTANCE PROTEIN RGA4"/>
    <property type="match status" value="1"/>
</dbReference>
<protein>
    <submittedName>
        <fullName evidence="8">Uncharacterized protein</fullName>
    </submittedName>
</protein>
<dbReference type="GO" id="GO:0043531">
    <property type="term" value="F:ADP binding"/>
    <property type="evidence" value="ECO:0007669"/>
    <property type="project" value="InterPro"/>
</dbReference>